<dbReference type="Gene3D" id="3.30.2300.10">
    <property type="entry name" value="THUMP superfamily"/>
    <property type="match status" value="1"/>
</dbReference>
<evidence type="ECO:0000259" key="2">
    <source>
        <dbReference type="PROSITE" id="PS51165"/>
    </source>
</evidence>
<dbReference type="PROSITE" id="PS51165">
    <property type="entry name" value="THUMP"/>
    <property type="match status" value="1"/>
</dbReference>
<evidence type="ECO:0000256" key="1">
    <source>
        <dbReference type="PROSITE-ProRule" id="PRU00529"/>
    </source>
</evidence>
<dbReference type="SMART" id="SM00981">
    <property type="entry name" value="THUMP"/>
    <property type="match status" value="1"/>
</dbReference>
<accession>A0A7G9Z6R4</accession>
<dbReference type="GO" id="GO:0003723">
    <property type="term" value="F:RNA binding"/>
    <property type="evidence" value="ECO:0007669"/>
    <property type="project" value="UniProtKB-UniRule"/>
</dbReference>
<dbReference type="AlphaFoldDB" id="A0A7G9Z6R4"/>
<organism evidence="3">
    <name type="scientific">Candidatus Methanophaga sp. ANME-1 ERB7</name>
    <dbReference type="NCBI Taxonomy" id="2759913"/>
    <lineage>
        <taxon>Archaea</taxon>
        <taxon>Methanobacteriati</taxon>
        <taxon>Methanobacteriota</taxon>
        <taxon>Stenosarchaea group</taxon>
        <taxon>Methanomicrobia</taxon>
        <taxon>Candidatus Methanophagales</taxon>
        <taxon>Candidatus Methanophagaceae</taxon>
        <taxon>Candidatus Methanophaga</taxon>
    </lineage>
</organism>
<reference evidence="3" key="1">
    <citation type="submission" date="2020-06" db="EMBL/GenBank/DDBJ databases">
        <title>Unique genomic features of the anaerobic methanotrophic archaea.</title>
        <authorList>
            <person name="Chadwick G.L."/>
            <person name="Skennerton C.T."/>
            <person name="Laso-Perez R."/>
            <person name="Leu A.O."/>
            <person name="Speth D.R."/>
            <person name="Yu H."/>
            <person name="Morgan-Lang C."/>
            <person name="Hatzenpichler R."/>
            <person name="Goudeau D."/>
            <person name="Malmstrom R."/>
            <person name="Brazelton W.J."/>
            <person name="Woyke T."/>
            <person name="Hallam S.J."/>
            <person name="Tyson G.W."/>
            <person name="Wegener G."/>
            <person name="Boetius A."/>
            <person name="Orphan V."/>
        </authorList>
    </citation>
    <scope>NUCLEOTIDE SEQUENCE</scope>
</reference>
<name>A0A7G9Z6R4_9EURY</name>
<proteinExistence type="predicted"/>
<sequence length="175" mass="20504">MLEDWNVLAIGERDTERDLLMELEEDGEFESSGFGDIVIGRVEDIVEFLEDAENKKYHHLNRVIPIDDAFFVSPENRMALLKRRIERYIDEIEPGETFGFRVEIREMKGDISSQAVESEVGGYFYDLIEKIYRRKPKMNLKDPDKLIAIEIVGYKCGIGFITKEMREKYSLIRVK</sequence>
<dbReference type="SUPFAM" id="SSF143437">
    <property type="entry name" value="THUMP domain-like"/>
    <property type="match status" value="1"/>
</dbReference>
<dbReference type="GO" id="GO:0008033">
    <property type="term" value="P:tRNA processing"/>
    <property type="evidence" value="ECO:0007669"/>
    <property type="project" value="UniProtKB-ARBA"/>
</dbReference>
<evidence type="ECO:0000313" key="3">
    <source>
        <dbReference type="EMBL" id="QNO55948.1"/>
    </source>
</evidence>
<dbReference type="EMBL" id="MT631634">
    <property type="protein sequence ID" value="QNO55948.1"/>
    <property type="molecule type" value="Genomic_DNA"/>
</dbReference>
<gene>
    <name evidence="3" type="ORF">AGOHDPGA_00005</name>
</gene>
<dbReference type="InterPro" id="IPR004114">
    <property type="entry name" value="THUMP_dom"/>
</dbReference>
<keyword evidence="1" id="KW-0694">RNA-binding</keyword>
<protein>
    <recommendedName>
        <fullName evidence="2">THUMP domain-containing protein</fullName>
    </recommendedName>
</protein>
<dbReference type="Pfam" id="PF02926">
    <property type="entry name" value="THUMP"/>
    <property type="match status" value="1"/>
</dbReference>
<feature type="domain" description="THUMP" evidence="2">
    <location>
        <begin position="54"/>
        <end position="162"/>
    </location>
</feature>